<protein>
    <submittedName>
        <fullName evidence="2">Protein pygopus</fullName>
    </submittedName>
</protein>
<accession>A0AA35S8S9</accession>
<dbReference type="AlphaFoldDB" id="A0AA35S8S9"/>
<comment type="caution">
    <text evidence="2">The sequence shown here is derived from an EMBL/GenBank/DDBJ whole genome shotgun (WGS) entry which is preliminary data.</text>
</comment>
<dbReference type="InterPro" id="IPR013083">
    <property type="entry name" value="Znf_RING/FYVE/PHD"/>
</dbReference>
<dbReference type="EMBL" id="CASHTH010002049">
    <property type="protein sequence ID" value="CAI8024036.1"/>
    <property type="molecule type" value="Genomic_DNA"/>
</dbReference>
<gene>
    <name evidence="2" type="ORF">GBAR_LOCUS14001</name>
</gene>
<evidence type="ECO:0000313" key="3">
    <source>
        <dbReference type="Proteomes" id="UP001174909"/>
    </source>
</evidence>
<dbReference type="Gene3D" id="3.30.40.10">
    <property type="entry name" value="Zinc/RING finger domain, C3HC4 (zinc finger)"/>
    <property type="match status" value="1"/>
</dbReference>
<feature type="compositionally biased region" description="Acidic residues" evidence="1">
    <location>
        <begin position="1"/>
        <end position="10"/>
    </location>
</feature>
<evidence type="ECO:0000313" key="2">
    <source>
        <dbReference type="EMBL" id="CAI8024036.1"/>
    </source>
</evidence>
<reference evidence="2" key="1">
    <citation type="submission" date="2023-03" db="EMBL/GenBank/DDBJ databases">
        <authorList>
            <person name="Steffen K."/>
            <person name="Cardenas P."/>
        </authorList>
    </citation>
    <scope>NUCLEOTIDE SEQUENCE</scope>
</reference>
<keyword evidence="3" id="KW-1185">Reference proteome</keyword>
<dbReference type="SUPFAM" id="SSF57903">
    <property type="entry name" value="FYVE/PHD zinc finger"/>
    <property type="match status" value="1"/>
</dbReference>
<dbReference type="InterPro" id="IPR011011">
    <property type="entry name" value="Znf_FYVE_PHD"/>
</dbReference>
<feature type="region of interest" description="Disordered" evidence="1">
    <location>
        <begin position="1"/>
        <end position="26"/>
    </location>
</feature>
<organism evidence="2 3">
    <name type="scientific">Geodia barretti</name>
    <name type="common">Barrett's horny sponge</name>
    <dbReference type="NCBI Taxonomy" id="519541"/>
    <lineage>
        <taxon>Eukaryota</taxon>
        <taxon>Metazoa</taxon>
        <taxon>Porifera</taxon>
        <taxon>Demospongiae</taxon>
        <taxon>Heteroscleromorpha</taxon>
        <taxon>Tetractinellida</taxon>
        <taxon>Astrophorina</taxon>
        <taxon>Geodiidae</taxon>
        <taxon>Geodia</taxon>
    </lineage>
</organism>
<dbReference type="Proteomes" id="UP001174909">
    <property type="component" value="Unassembled WGS sequence"/>
</dbReference>
<proteinExistence type="predicted"/>
<sequence>MDLLLSDEGEGAGVGSGEGEREKFPCGECGKEVKDNDEAIYCESGCEQWYHRWVWPDHVTHLLQHPLGWQEDESSERKGVHGDE</sequence>
<evidence type="ECO:0000256" key="1">
    <source>
        <dbReference type="SAM" id="MobiDB-lite"/>
    </source>
</evidence>
<name>A0AA35S8S9_GEOBA</name>